<dbReference type="GO" id="GO:0004540">
    <property type="term" value="F:RNA nuclease activity"/>
    <property type="evidence" value="ECO:0007669"/>
    <property type="project" value="InterPro"/>
</dbReference>
<evidence type="ECO:0000313" key="7">
    <source>
        <dbReference type="EMBL" id="GAD60207.1"/>
    </source>
</evidence>
<keyword evidence="2 5" id="KW-0540">Nuclease</keyword>
<keyword evidence="8" id="KW-1185">Reference proteome</keyword>
<feature type="binding site" evidence="5">
    <location>
        <position position="5"/>
    </location>
    <ligand>
        <name>Mg(2+)</name>
        <dbReference type="ChEBI" id="CHEBI:18420"/>
    </ligand>
</feature>
<evidence type="ECO:0000259" key="6">
    <source>
        <dbReference type="Pfam" id="PF01850"/>
    </source>
</evidence>
<dbReference type="RefSeq" id="WP_021698301.1">
    <property type="nucleotide sequence ID" value="NZ_BATC01000058.1"/>
</dbReference>
<organism evidence="7 8">
    <name type="scientific">Brevundimonas abyssalis TAR-001</name>
    <dbReference type="NCBI Taxonomy" id="1391729"/>
    <lineage>
        <taxon>Bacteria</taxon>
        <taxon>Pseudomonadati</taxon>
        <taxon>Pseudomonadota</taxon>
        <taxon>Alphaproteobacteria</taxon>
        <taxon>Caulobacterales</taxon>
        <taxon>Caulobacteraceae</taxon>
        <taxon>Brevundimonas</taxon>
    </lineage>
</organism>
<name>A0A8E0ND62_9CAUL</name>
<comment type="similarity">
    <text evidence="5">Belongs to the PINc/VapC protein family.</text>
</comment>
<dbReference type="InterPro" id="IPR029060">
    <property type="entry name" value="PIN-like_dom_sf"/>
</dbReference>
<comment type="function">
    <text evidence="5">Toxic component of a toxin-antitoxin (TA) system. An RNase.</text>
</comment>
<keyword evidence="3 5" id="KW-0479">Metal-binding</keyword>
<sequence>MIVTDASALVAILLEEDEATVFAEVLADHNALLSPVGYWEACVRMRNIYGDEGVRRLDLLLQSSGVRMEPITASTTRLASEAERRFGKRTSARLNLGDCFAYALAHERSAPLLYKGDDFSETDVVSAL</sequence>
<evidence type="ECO:0000256" key="4">
    <source>
        <dbReference type="ARBA" id="ARBA00022801"/>
    </source>
</evidence>
<keyword evidence="5" id="KW-0460">Magnesium</keyword>
<comment type="caution">
    <text evidence="7">The sequence shown here is derived from an EMBL/GenBank/DDBJ whole genome shotgun (WGS) entry which is preliminary data.</text>
</comment>
<accession>A0A8E0ND62</accession>
<evidence type="ECO:0000256" key="2">
    <source>
        <dbReference type="ARBA" id="ARBA00022722"/>
    </source>
</evidence>
<dbReference type="Gene3D" id="3.40.50.1010">
    <property type="entry name" value="5'-nuclease"/>
    <property type="match status" value="1"/>
</dbReference>
<dbReference type="GO" id="GO:0000287">
    <property type="term" value="F:magnesium ion binding"/>
    <property type="evidence" value="ECO:0007669"/>
    <property type="project" value="UniProtKB-UniRule"/>
</dbReference>
<reference evidence="8" key="1">
    <citation type="journal article" date="2013" name="Genome Announc.">
        <title>Draft Genome Sequence of the Dimorphic Prosthecate Bacterium Brevundimonas abyssalis TAR-001T.</title>
        <authorList>
            <person name="Tsubouchi T."/>
            <person name="Nishi S."/>
            <person name="Usui K."/>
            <person name="Shimane Y."/>
            <person name="Takaki Y."/>
            <person name="Maruyama T."/>
            <person name="Hatada Y."/>
        </authorList>
    </citation>
    <scope>NUCLEOTIDE SEQUENCE [LARGE SCALE GENOMIC DNA]</scope>
    <source>
        <strain evidence="8">TAR-001</strain>
    </source>
</reference>
<evidence type="ECO:0000313" key="8">
    <source>
        <dbReference type="Proteomes" id="UP000016569"/>
    </source>
</evidence>
<keyword evidence="4 5" id="KW-0378">Hydrolase</keyword>
<dbReference type="Proteomes" id="UP000016569">
    <property type="component" value="Unassembled WGS sequence"/>
</dbReference>
<evidence type="ECO:0000256" key="1">
    <source>
        <dbReference type="ARBA" id="ARBA00022649"/>
    </source>
</evidence>
<dbReference type="SUPFAM" id="SSF88723">
    <property type="entry name" value="PIN domain-like"/>
    <property type="match status" value="1"/>
</dbReference>
<dbReference type="Pfam" id="PF01850">
    <property type="entry name" value="PIN"/>
    <property type="match status" value="1"/>
</dbReference>
<keyword evidence="5" id="KW-0800">Toxin</keyword>
<gene>
    <name evidence="5" type="primary">vapC</name>
    <name evidence="7" type="ORF">MBEBAB_2457</name>
</gene>
<dbReference type="GO" id="GO:0090729">
    <property type="term" value="F:toxin activity"/>
    <property type="evidence" value="ECO:0007669"/>
    <property type="project" value="UniProtKB-KW"/>
</dbReference>
<dbReference type="EC" id="3.1.-.-" evidence="5"/>
<comment type="cofactor">
    <cofactor evidence="5">
        <name>Mg(2+)</name>
        <dbReference type="ChEBI" id="CHEBI:18420"/>
    </cofactor>
</comment>
<dbReference type="InterPro" id="IPR022907">
    <property type="entry name" value="VapC_family"/>
</dbReference>
<dbReference type="AlphaFoldDB" id="A0A8E0ND62"/>
<dbReference type="GO" id="GO:0016787">
    <property type="term" value="F:hydrolase activity"/>
    <property type="evidence" value="ECO:0007669"/>
    <property type="project" value="UniProtKB-KW"/>
</dbReference>
<dbReference type="HAMAP" id="MF_00265">
    <property type="entry name" value="VapC_Nob1"/>
    <property type="match status" value="1"/>
</dbReference>
<evidence type="ECO:0000256" key="3">
    <source>
        <dbReference type="ARBA" id="ARBA00022723"/>
    </source>
</evidence>
<feature type="domain" description="PIN" evidence="6">
    <location>
        <begin position="2"/>
        <end position="123"/>
    </location>
</feature>
<dbReference type="OrthoDB" id="32625at2"/>
<evidence type="ECO:0000256" key="5">
    <source>
        <dbReference type="HAMAP-Rule" id="MF_00265"/>
    </source>
</evidence>
<dbReference type="EMBL" id="BATC01000058">
    <property type="protein sequence ID" value="GAD60207.1"/>
    <property type="molecule type" value="Genomic_DNA"/>
</dbReference>
<feature type="binding site" evidence="5">
    <location>
        <position position="98"/>
    </location>
    <ligand>
        <name>Mg(2+)</name>
        <dbReference type="ChEBI" id="CHEBI:18420"/>
    </ligand>
</feature>
<protein>
    <recommendedName>
        <fullName evidence="5">Ribonuclease VapC</fullName>
        <shortName evidence="5">RNase VapC</shortName>
        <ecNumber evidence="5">3.1.-.-</ecNumber>
    </recommendedName>
    <alternativeName>
        <fullName evidence="5">Toxin VapC</fullName>
    </alternativeName>
</protein>
<dbReference type="CDD" id="cd09871">
    <property type="entry name" value="PIN_MtVapC28-VapC30-like"/>
    <property type="match status" value="1"/>
</dbReference>
<keyword evidence="1 5" id="KW-1277">Toxin-antitoxin system</keyword>
<dbReference type="InterPro" id="IPR002716">
    <property type="entry name" value="PIN_dom"/>
</dbReference>
<proteinExistence type="inferred from homology"/>